<feature type="domain" description="INO80 complex subunit F" evidence="4">
    <location>
        <begin position="55"/>
        <end position="101"/>
    </location>
</feature>
<proteinExistence type="predicted"/>
<dbReference type="GO" id="GO:0043065">
    <property type="term" value="P:positive regulation of apoptotic process"/>
    <property type="evidence" value="ECO:0007669"/>
    <property type="project" value="TreeGrafter"/>
</dbReference>
<dbReference type="GO" id="GO:0097190">
    <property type="term" value="P:apoptotic signaling pathway"/>
    <property type="evidence" value="ECO:0007669"/>
    <property type="project" value="TreeGrafter"/>
</dbReference>
<protein>
    <recommendedName>
        <fullName evidence="4">INO80 complex subunit F domain-containing protein</fullName>
    </recommendedName>
</protein>
<evidence type="ECO:0000259" key="4">
    <source>
        <dbReference type="Pfam" id="PF24245"/>
    </source>
</evidence>
<evidence type="ECO:0000256" key="1">
    <source>
        <dbReference type="ARBA" id="ARBA00004123"/>
    </source>
</evidence>
<evidence type="ECO:0000256" key="3">
    <source>
        <dbReference type="SAM" id="MobiDB-lite"/>
    </source>
</evidence>
<dbReference type="EMBL" id="JAFNEN010000074">
    <property type="protein sequence ID" value="KAG8196077.1"/>
    <property type="molecule type" value="Genomic_DNA"/>
</dbReference>
<feature type="region of interest" description="Disordered" evidence="3">
    <location>
        <begin position="119"/>
        <end position="155"/>
    </location>
</feature>
<reference evidence="5 6" key="1">
    <citation type="journal article" date="2022" name="Nat. Ecol. Evol.">
        <title>A masculinizing supergene underlies an exaggerated male reproductive morph in a spider.</title>
        <authorList>
            <person name="Hendrickx F."/>
            <person name="De Corte Z."/>
            <person name="Sonet G."/>
            <person name="Van Belleghem S.M."/>
            <person name="Kostlbacher S."/>
            <person name="Vangestel C."/>
        </authorList>
    </citation>
    <scope>NUCLEOTIDE SEQUENCE [LARGE SCALE GENOMIC DNA]</scope>
    <source>
        <strain evidence="5">W744_W776</strain>
    </source>
</reference>
<dbReference type="GO" id="GO:0003677">
    <property type="term" value="F:DNA binding"/>
    <property type="evidence" value="ECO:0007669"/>
    <property type="project" value="TreeGrafter"/>
</dbReference>
<dbReference type="PANTHER" id="PTHR35084:SF1">
    <property type="entry name" value="TCF3 FUSION PARTNER"/>
    <property type="match status" value="1"/>
</dbReference>
<sequence>MQAKTTREKNVEFLSNVTVKVEITDKPEKSNIDAKIDVANVSTSKDPLEKEFLPYEKKYFSLLHRCELLKQSNERLVNRIYYVKKLLRRRKKERKFLMDRLDGYGDDYKSAAVELFSEALGDSSPGRQGPSRDTSKKGISNTDILVKIKTEAPDT</sequence>
<evidence type="ECO:0000313" key="5">
    <source>
        <dbReference type="EMBL" id="KAG8196077.1"/>
    </source>
</evidence>
<gene>
    <name evidence="5" type="ORF">JTE90_007817</name>
</gene>
<dbReference type="Pfam" id="PF24245">
    <property type="entry name" value="INO80F"/>
    <property type="match status" value="1"/>
</dbReference>
<name>A0AAV6VH38_9ARAC</name>
<keyword evidence="2" id="KW-0539">Nucleus</keyword>
<accession>A0AAV6VH38</accession>
<evidence type="ECO:0000256" key="2">
    <source>
        <dbReference type="ARBA" id="ARBA00023242"/>
    </source>
</evidence>
<feature type="compositionally biased region" description="Basic and acidic residues" evidence="3">
    <location>
        <begin position="146"/>
        <end position="155"/>
    </location>
</feature>
<comment type="caution">
    <text evidence="5">The sequence shown here is derived from an EMBL/GenBank/DDBJ whole genome shotgun (WGS) entry which is preliminary data.</text>
</comment>
<dbReference type="GO" id="GO:0031011">
    <property type="term" value="C:Ino80 complex"/>
    <property type="evidence" value="ECO:0007669"/>
    <property type="project" value="TreeGrafter"/>
</dbReference>
<keyword evidence="6" id="KW-1185">Reference proteome</keyword>
<dbReference type="Proteomes" id="UP000827092">
    <property type="component" value="Unassembled WGS sequence"/>
</dbReference>
<evidence type="ECO:0000313" key="6">
    <source>
        <dbReference type="Proteomes" id="UP000827092"/>
    </source>
</evidence>
<dbReference type="AlphaFoldDB" id="A0AAV6VH38"/>
<dbReference type="InterPro" id="IPR056513">
    <property type="entry name" value="INO80F"/>
</dbReference>
<organism evidence="5 6">
    <name type="scientific">Oedothorax gibbosus</name>
    <dbReference type="NCBI Taxonomy" id="931172"/>
    <lineage>
        <taxon>Eukaryota</taxon>
        <taxon>Metazoa</taxon>
        <taxon>Ecdysozoa</taxon>
        <taxon>Arthropoda</taxon>
        <taxon>Chelicerata</taxon>
        <taxon>Arachnida</taxon>
        <taxon>Araneae</taxon>
        <taxon>Araneomorphae</taxon>
        <taxon>Entelegynae</taxon>
        <taxon>Araneoidea</taxon>
        <taxon>Linyphiidae</taxon>
        <taxon>Erigoninae</taxon>
        <taxon>Oedothorax</taxon>
    </lineage>
</organism>
<dbReference type="PANTHER" id="PTHR35084">
    <property type="entry name" value="TCF3 FUSION PARTNER"/>
    <property type="match status" value="1"/>
</dbReference>
<comment type="subcellular location">
    <subcellularLocation>
        <location evidence="1">Nucleus</location>
    </subcellularLocation>
</comment>
<dbReference type="InterPro" id="IPR033555">
    <property type="entry name" value="TFPT"/>
</dbReference>